<reference evidence="10" key="2">
    <citation type="submission" date="2019-07" db="EMBL/GenBank/DDBJ databases">
        <authorList>
            <person name="Yang Y."/>
            <person name="Bocs S."/>
            <person name="Baudouin L."/>
        </authorList>
    </citation>
    <scope>NUCLEOTIDE SEQUENCE</scope>
    <source>
        <tissue evidence="10">Spear leaf of Hainan Tall coconut</tissue>
    </source>
</reference>
<dbReference type="AlphaFoldDB" id="A0A8K0IHI0"/>
<keyword evidence="7 9" id="KW-0472">Membrane</keyword>
<protein>
    <submittedName>
        <fullName evidence="10">Putative Aluminum-activated malate transporter 5</fullName>
    </submittedName>
</protein>
<evidence type="ECO:0000313" key="11">
    <source>
        <dbReference type="Proteomes" id="UP000797356"/>
    </source>
</evidence>
<dbReference type="GO" id="GO:0015743">
    <property type="term" value="P:malate transport"/>
    <property type="evidence" value="ECO:0007669"/>
    <property type="project" value="InterPro"/>
</dbReference>
<dbReference type="GO" id="GO:0016020">
    <property type="term" value="C:membrane"/>
    <property type="evidence" value="ECO:0007669"/>
    <property type="project" value="UniProtKB-SubCell"/>
</dbReference>
<dbReference type="Pfam" id="PF11744">
    <property type="entry name" value="ALMT"/>
    <property type="match status" value="2"/>
</dbReference>
<gene>
    <name evidence="10" type="ORF">COCNU_08G001630</name>
</gene>
<organism evidence="10 11">
    <name type="scientific">Cocos nucifera</name>
    <name type="common">Coconut palm</name>
    <dbReference type="NCBI Taxonomy" id="13894"/>
    <lineage>
        <taxon>Eukaryota</taxon>
        <taxon>Viridiplantae</taxon>
        <taxon>Streptophyta</taxon>
        <taxon>Embryophyta</taxon>
        <taxon>Tracheophyta</taxon>
        <taxon>Spermatophyta</taxon>
        <taxon>Magnoliopsida</taxon>
        <taxon>Liliopsida</taxon>
        <taxon>Arecaceae</taxon>
        <taxon>Arecoideae</taxon>
        <taxon>Cocoseae</taxon>
        <taxon>Attaleinae</taxon>
        <taxon>Cocos</taxon>
    </lineage>
</organism>
<dbReference type="GO" id="GO:0034220">
    <property type="term" value="P:monoatomic ion transmembrane transport"/>
    <property type="evidence" value="ECO:0007669"/>
    <property type="project" value="UniProtKB-KW"/>
</dbReference>
<dbReference type="Proteomes" id="UP000797356">
    <property type="component" value="Chromosome 8"/>
</dbReference>
<accession>A0A8K0IHI0</accession>
<evidence type="ECO:0000256" key="3">
    <source>
        <dbReference type="ARBA" id="ARBA00022448"/>
    </source>
</evidence>
<reference evidence="10" key="1">
    <citation type="journal article" date="2017" name="Gigascience">
        <title>The genome draft of coconut (Cocos nucifera).</title>
        <authorList>
            <person name="Xiao Y."/>
            <person name="Xu P."/>
            <person name="Fan H."/>
            <person name="Baudouin L."/>
            <person name="Xia W."/>
            <person name="Bocs S."/>
            <person name="Xu J."/>
            <person name="Li Q."/>
            <person name="Guo A."/>
            <person name="Zhou L."/>
            <person name="Li J."/>
            <person name="Wu Y."/>
            <person name="Ma Z."/>
            <person name="Armero A."/>
            <person name="Issali A.E."/>
            <person name="Liu N."/>
            <person name="Peng M."/>
            <person name="Yang Y."/>
        </authorList>
    </citation>
    <scope>NUCLEOTIDE SEQUENCE</scope>
    <source>
        <tissue evidence="10">Spear leaf of Hainan Tall coconut</tissue>
    </source>
</reference>
<proteinExistence type="inferred from homology"/>
<evidence type="ECO:0000256" key="7">
    <source>
        <dbReference type="ARBA" id="ARBA00023136"/>
    </source>
</evidence>
<dbReference type="EMBL" id="CM017879">
    <property type="protein sequence ID" value="KAG1358717.1"/>
    <property type="molecule type" value="Genomic_DNA"/>
</dbReference>
<keyword evidence="8" id="KW-0407">Ion channel</keyword>
<evidence type="ECO:0000256" key="5">
    <source>
        <dbReference type="ARBA" id="ARBA00022989"/>
    </source>
</evidence>
<comment type="subcellular location">
    <subcellularLocation>
        <location evidence="1">Membrane</location>
        <topology evidence="1">Multi-pass membrane protein</topology>
    </subcellularLocation>
</comment>
<keyword evidence="4 9" id="KW-0812">Transmembrane</keyword>
<evidence type="ECO:0000256" key="1">
    <source>
        <dbReference type="ARBA" id="ARBA00004141"/>
    </source>
</evidence>
<evidence type="ECO:0000256" key="2">
    <source>
        <dbReference type="ARBA" id="ARBA00007079"/>
    </source>
</evidence>
<evidence type="ECO:0000256" key="8">
    <source>
        <dbReference type="ARBA" id="ARBA00023303"/>
    </source>
</evidence>
<dbReference type="InterPro" id="IPR020966">
    <property type="entry name" value="ALMT"/>
</dbReference>
<keyword evidence="3" id="KW-0813">Transport</keyword>
<keyword evidence="6" id="KW-0406">Ion transport</keyword>
<dbReference type="OrthoDB" id="68611at2759"/>
<sequence>MGQFEELVIIICIFIAGFFTSPMKLYPTMKPHEYGFQIFLVTFCCRYDVGISVGKFIATAAVSMDAFSALNMRSMVPSKILTHKASDDPLYSGYGSAVESKSQEDTLAYIY</sequence>
<evidence type="ECO:0000256" key="9">
    <source>
        <dbReference type="SAM" id="Phobius"/>
    </source>
</evidence>
<keyword evidence="11" id="KW-1185">Reference proteome</keyword>
<evidence type="ECO:0000256" key="4">
    <source>
        <dbReference type="ARBA" id="ARBA00022692"/>
    </source>
</evidence>
<comment type="similarity">
    <text evidence="2">Belongs to the aromatic acid exporter (TC 2.A.85) family.</text>
</comment>
<feature type="transmembrane region" description="Helical" evidence="9">
    <location>
        <begin position="6"/>
        <end position="26"/>
    </location>
</feature>
<evidence type="ECO:0000313" key="10">
    <source>
        <dbReference type="EMBL" id="KAG1358717.1"/>
    </source>
</evidence>
<dbReference type="PANTHER" id="PTHR31086">
    <property type="entry name" value="ALUMINUM-ACTIVATED MALATE TRANSPORTER 10"/>
    <property type="match status" value="1"/>
</dbReference>
<evidence type="ECO:0000256" key="6">
    <source>
        <dbReference type="ARBA" id="ARBA00023065"/>
    </source>
</evidence>
<keyword evidence="5 9" id="KW-1133">Transmembrane helix</keyword>
<comment type="caution">
    <text evidence="10">The sequence shown here is derived from an EMBL/GenBank/DDBJ whole genome shotgun (WGS) entry which is preliminary data.</text>
</comment>
<name>A0A8K0IHI0_COCNU</name>